<dbReference type="PANTHER" id="PTHR32004:SF1">
    <property type="entry name" value="TRNA LIGASE"/>
    <property type="match status" value="1"/>
</dbReference>
<dbReference type="InterPro" id="IPR015966">
    <property type="entry name" value="tRNA_lig_kin_fungi"/>
</dbReference>
<gene>
    <name evidence="7" type="ORF">K491DRAFT_691892</name>
</gene>
<sequence length="830" mass="94519">MAHRDTAPYAPQEPQVVRDLVQSLERHKGKGKKGAGGFSVKKHTFPLPNGRSVDSWKMNEWDYKKENLPTYARGLFTYKTRDGNDEIAVRGYDKFFNHGEVRKTEWRNVENYTKGPYELSVKENGCIIFISGLDDGTLLVCSKHSTGARGDVELSHAVAGERWAEKHLASVGRTKEDLAKKLRELNVTLVAELCDDSFEEHVLAYTPDQAGLYVHGLNLNLPDFATYPGHLVDKFADEWGMKKVMYVMEDDIKNVKSFLDKVAETGNYDGRDTEGFVIRCQARENEGAPWVDWFFKYKFEEPYLMYRQWRECTKAMIAGKPPRYKKHPQITKEYLDFARKRFTQEPGLSKAYNMNHGIIKMRDDFLKARGTTGAEIIQSELSNGAVQTKDVANSIVLVPIATIGCGKTTLALALVKLFGWGHFQNDNVTVKKGRPQFFADSISSLLTTNPVVVADRNNHQKRERDQLINDVSRSVTDARFVALHYVHDRSNYDDIRKATRERVLARGDNHQTIQAGSKGQDEILEIMEGFMHRFQPLDPTDAPDDQFDLVIDIDPTVSSRENLEVIISKMYETYPALFKGTEMPNDTDLDDAIDWAMNDYRPDIKMDLSRNNRNQNQNKRQNNNYAAQEPKAKKQPRMEYFSVRLNAQRINSILEAMFDEQDSNTAKFYRYLKQSRRIQSEFHVTLMHRASAADNQAYWNKLMHLHEAVSQTADPASKSWDPELGKCRVKLERIVWDHRVMCFVVRLDGSATVQVQNEGGSGTEELQFVSSNATAHVTVGTADQNIKPKESNDLLQRWLESGTQGSGIEELAVKGNVVLEGSVRGVLGRM</sequence>
<feature type="compositionally biased region" description="Low complexity" evidence="3">
    <location>
        <begin position="611"/>
        <end position="624"/>
    </location>
</feature>
<feature type="domain" description="tRNA ligase kinase" evidence="5">
    <location>
        <begin position="396"/>
        <end position="555"/>
    </location>
</feature>
<feature type="region of interest" description="Disordered" evidence="3">
    <location>
        <begin position="606"/>
        <end position="634"/>
    </location>
</feature>
<evidence type="ECO:0000259" key="6">
    <source>
        <dbReference type="Pfam" id="PF09511"/>
    </source>
</evidence>
<accession>A0A6A6T9K7</accession>
<dbReference type="GO" id="GO:0005524">
    <property type="term" value="F:ATP binding"/>
    <property type="evidence" value="ECO:0007669"/>
    <property type="project" value="UniProtKB-UniRule"/>
</dbReference>
<organism evidence="7 8">
    <name type="scientific">Lophiostoma macrostomum CBS 122681</name>
    <dbReference type="NCBI Taxonomy" id="1314788"/>
    <lineage>
        <taxon>Eukaryota</taxon>
        <taxon>Fungi</taxon>
        <taxon>Dikarya</taxon>
        <taxon>Ascomycota</taxon>
        <taxon>Pezizomycotina</taxon>
        <taxon>Dothideomycetes</taxon>
        <taxon>Pleosporomycetidae</taxon>
        <taxon>Pleosporales</taxon>
        <taxon>Lophiostomataceae</taxon>
        <taxon>Lophiostoma</taxon>
    </lineage>
</organism>
<reference evidence="7" key="1">
    <citation type="journal article" date="2020" name="Stud. Mycol.">
        <title>101 Dothideomycetes genomes: a test case for predicting lifestyles and emergence of pathogens.</title>
        <authorList>
            <person name="Haridas S."/>
            <person name="Albert R."/>
            <person name="Binder M."/>
            <person name="Bloem J."/>
            <person name="Labutti K."/>
            <person name="Salamov A."/>
            <person name="Andreopoulos B."/>
            <person name="Baker S."/>
            <person name="Barry K."/>
            <person name="Bills G."/>
            <person name="Bluhm B."/>
            <person name="Cannon C."/>
            <person name="Castanera R."/>
            <person name="Culley D."/>
            <person name="Daum C."/>
            <person name="Ezra D."/>
            <person name="Gonzalez J."/>
            <person name="Henrissat B."/>
            <person name="Kuo A."/>
            <person name="Liang C."/>
            <person name="Lipzen A."/>
            <person name="Lutzoni F."/>
            <person name="Magnuson J."/>
            <person name="Mondo S."/>
            <person name="Nolan M."/>
            <person name="Ohm R."/>
            <person name="Pangilinan J."/>
            <person name="Park H.-J."/>
            <person name="Ramirez L."/>
            <person name="Alfaro M."/>
            <person name="Sun H."/>
            <person name="Tritt A."/>
            <person name="Yoshinaga Y."/>
            <person name="Zwiers L.-H."/>
            <person name="Turgeon B."/>
            <person name="Goodwin S."/>
            <person name="Spatafora J."/>
            <person name="Crous P."/>
            <person name="Grigoriev I."/>
        </authorList>
    </citation>
    <scope>NUCLEOTIDE SEQUENCE</scope>
    <source>
        <strain evidence="7">CBS 122681</strain>
    </source>
</reference>
<keyword evidence="8" id="KW-1185">Reference proteome</keyword>
<dbReference type="EC" id="6.5.1.3" evidence="1"/>
<dbReference type="GO" id="GO:0051730">
    <property type="term" value="F:GTP-dependent polyribonucleotide 5'-hydroxyl-kinase activity"/>
    <property type="evidence" value="ECO:0007669"/>
    <property type="project" value="InterPro"/>
</dbReference>
<dbReference type="GO" id="GO:0006388">
    <property type="term" value="P:tRNA splicing, via endonucleolytic cleavage and ligation"/>
    <property type="evidence" value="ECO:0007669"/>
    <property type="project" value="UniProtKB-UniRule"/>
</dbReference>
<comment type="similarity">
    <text evidence="1">Belongs to the TRL1 family.</text>
</comment>
<dbReference type="FunFam" id="3.40.50.300:FF:001690">
    <property type="entry name" value="tRNA ligase"/>
    <property type="match status" value="1"/>
</dbReference>
<dbReference type="InterPro" id="IPR012387">
    <property type="entry name" value="Trl1_fun"/>
</dbReference>
<feature type="active site" description="N6-AMP-lysine intermediate" evidence="2">
    <location>
        <position position="122"/>
    </location>
</feature>
<dbReference type="Proteomes" id="UP000799324">
    <property type="component" value="Unassembled WGS sequence"/>
</dbReference>
<evidence type="ECO:0000259" key="4">
    <source>
        <dbReference type="Pfam" id="PF08302"/>
    </source>
</evidence>
<protein>
    <recommendedName>
        <fullName evidence="1">tRNA ligase</fullName>
        <ecNumber evidence="1">6.5.1.3</ecNumber>
    </recommendedName>
</protein>
<dbReference type="GO" id="GO:0008081">
    <property type="term" value="F:phosphoric diester hydrolase activity"/>
    <property type="evidence" value="ECO:0007669"/>
    <property type="project" value="InterPro"/>
</dbReference>
<dbReference type="Pfam" id="PF08303">
    <property type="entry name" value="tRNA_lig_kinase"/>
    <property type="match status" value="1"/>
</dbReference>
<keyword evidence="1" id="KW-0819">tRNA processing</keyword>
<dbReference type="EMBL" id="MU004335">
    <property type="protein sequence ID" value="KAF2656496.1"/>
    <property type="molecule type" value="Genomic_DNA"/>
</dbReference>
<dbReference type="OrthoDB" id="276239at2759"/>
<comment type="catalytic activity">
    <reaction evidence="1">
        <text>ATP + (ribonucleotide)n-3'-hydroxyl + 5'-phospho-(ribonucleotide)m = (ribonucleotide)n+m + AMP + diphosphate.</text>
        <dbReference type="EC" id="6.5.1.3"/>
    </reaction>
</comment>
<evidence type="ECO:0000256" key="1">
    <source>
        <dbReference type="PIRNR" id="PIRNR019634"/>
    </source>
</evidence>
<feature type="domain" description="tRNA ligase phosphodiesterase" evidence="4">
    <location>
        <begin position="558"/>
        <end position="827"/>
    </location>
</feature>
<dbReference type="Pfam" id="PF08302">
    <property type="entry name" value="tRNA_lig_CPD"/>
    <property type="match status" value="1"/>
</dbReference>
<evidence type="ECO:0000259" key="5">
    <source>
        <dbReference type="Pfam" id="PF08303"/>
    </source>
</evidence>
<dbReference type="InterPro" id="IPR027417">
    <property type="entry name" value="P-loop_NTPase"/>
</dbReference>
<feature type="domain" description="T4 RNA ligase 1-like N-terminal" evidence="6">
    <location>
        <begin position="71"/>
        <end position="304"/>
    </location>
</feature>
<name>A0A6A6T9K7_9PLEO</name>
<dbReference type="GO" id="GO:0003972">
    <property type="term" value="F:RNA ligase (ATP) activity"/>
    <property type="evidence" value="ECO:0007669"/>
    <property type="project" value="UniProtKB-UniRule"/>
</dbReference>
<dbReference type="SUPFAM" id="SSF52540">
    <property type="entry name" value="P-loop containing nucleoside triphosphate hydrolases"/>
    <property type="match status" value="1"/>
</dbReference>
<evidence type="ECO:0000256" key="3">
    <source>
        <dbReference type="SAM" id="MobiDB-lite"/>
    </source>
</evidence>
<dbReference type="PIRSF" id="PIRSF019634">
    <property type="entry name" value="tRNA_lig_yeast"/>
    <property type="match status" value="1"/>
</dbReference>
<keyword evidence="1 7" id="KW-0436">Ligase</keyword>
<evidence type="ECO:0000313" key="7">
    <source>
        <dbReference type="EMBL" id="KAF2656496.1"/>
    </source>
</evidence>
<dbReference type="InterPro" id="IPR015965">
    <property type="entry name" value="tRNA_lig_PDEase"/>
</dbReference>
<dbReference type="AlphaFoldDB" id="A0A6A6T9K7"/>
<dbReference type="Gene3D" id="3.40.50.300">
    <property type="entry name" value="P-loop containing nucleotide triphosphate hydrolases"/>
    <property type="match status" value="1"/>
</dbReference>
<dbReference type="Pfam" id="PF09511">
    <property type="entry name" value="RNA_lig_T4_1"/>
    <property type="match status" value="1"/>
</dbReference>
<dbReference type="PANTHER" id="PTHR32004">
    <property type="entry name" value="TRNA LIGASE"/>
    <property type="match status" value="1"/>
</dbReference>
<proteinExistence type="inferred from homology"/>
<dbReference type="InterPro" id="IPR019039">
    <property type="entry name" value="T4-Rnl1-like_N"/>
</dbReference>
<evidence type="ECO:0000313" key="8">
    <source>
        <dbReference type="Proteomes" id="UP000799324"/>
    </source>
</evidence>
<evidence type="ECO:0000256" key="2">
    <source>
        <dbReference type="PIRSR" id="PIRSR019634-50"/>
    </source>
</evidence>
<dbReference type="GO" id="GO:0005634">
    <property type="term" value="C:nucleus"/>
    <property type="evidence" value="ECO:0007669"/>
    <property type="project" value="TreeGrafter"/>
</dbReference>